<dbReference type="SUPFAM" id="SSF56601">
    <property type="entry name" value="beta-lactamase/transpeptidase-like"/>
    <property type="match status" value="1"/>
</dbReference>
<name>A0A1I1ADH5_9BACI</name>
<dbReference type="PANTHER" id="PTHR46825">
    <property type="entry name" value="D-ALANYL-D-ALANINE-CARBOXYPEPTIDASE/ENDOPEPTIDASE AMPH"/>
    <property type="match status" value="1"/>
</dbReference>
<gene>
    <name evidence="3" type="ORF">SAMN04488072_11777</name>
</gene>
<evidence type="ECO:0000313" key="3">
    <source>
        <dbReference type="EMBL" id="SFB34530.1"/>
    </source>
</evidence>
<dbReference type="InterPro" id="IPR050491">
    <property type="entry name" value="AmpC-like"/>
</dbReference>
<evidence type="ECO:0000259" key="2">
    <source>
        <dbReference type="Pfam" id="PF00144"/>
    </source>
</evidence>
<evidence type="ECO:0000313" key="4">
    <source>
        <dbReference type="Proteomes" id="UP000198642"/>
    </source>
</evidence>
<reference evidence="3 4" key="1">
    <citation type="submission" date="2016-10" db="EMBL/GenBank/DDBJ databases">
        <authorList>
            <person name="de Groot N.N."/>
        </authorList>
    </citation>
    <scope>NUCLEOTIDE SEQUENCE [LARGE SCALE GENOMIC DNA]</scope>
    <source>
        <strain evidence="3 4">CGMCC 1.3702</strain>
    </source>
</reference>
<feature type="transmembrane region" description="Helical" evidence="1">
    <location>
        <begin position="407"/>
        <end position="426"/>
    </location>
</feature>
<keyword evidence="4" id="KW-1185">Reference proteome</keyword>
<feature type="transmembrane region" description="Helical" evidence="1">
    <location>
        <begin position="446"/>
        <end position="466"/>
    </location>
</feature>
<dbReference type="InterPro" id="IPR001466">
    <property type="entry name" value="Beta-lactam-related"/>
</dbReference>
<dbReference type="InterPro" id="IPR012338">
    <property type="entry name" value="Beta-lactam/transpept-like"/>
</dbReference>
<dbReference type="STRING" id="237679.SAMN04488072_11777"/>
<protein>
    <submittedName>
        <fullName evidence="3">CubicO group peptidase, beta-lactamase class C family</fullName>
    </submittedName>
</protein>
<accession>A0A1I1ADH5</accession>
<dbReference type="Pfam" id="PF00144">
    <property type="entry name" value="Beta-lactamase"/>
    <property type="match status" value="1"/>
</dbReference>
<proteinExistence type="predicted"/>
<keyword evidence="1" id="KW-0472">Membrane</keyword>
<organism evidence="3 4">
    <name type="scientific">Lentibacillus halodurans</name>
    <dbReference type="NCBI Taxonomy" id="237679"/>
    <lineage>
        <taxon>Bacteria</taxon>
        <taxon>Bacillati</taxon>
        <taxon>Bacillota</taxon>
        <taxon>Bacilli</taxon>
        <taxon>Bacillales</taxon>
        <taxon>Bacillaceae</taxon>
        <taxon>Lentibacillus</taxon>
    </lineage>
</organism>
<keyword evidence="1" id="KW-0812">Transmembrane</keyword>
<dbReference type="AlphaFoldDB" id="A0A1I1ADH5"/>
<keyword evidence="1" id="KW-1133">Transmembrane helix</keyword>
<feature type="transmembrane region" description="Helical" evidence="1">
    <location>
        <begin position="486"/>
        <end position="509"/>
    </location>
</feature>
<dbReference type="OrthoDB" id="846150at2"/>
<sequence length="511" mass="56286">MVLMISLWINGFFLLETQGHQVAYGADDVLSKVDAYITDEMKAQSIPGLALGIVKDGRIIHLKGYGQTDSSGQPVTAETPFIIGSNSKSITAMAVLQLVEEGKIDLDAPVQQYIPAFQVVGKLSSSDSNSTAGNQSQDASSQITVRHLLHQTSGLPPFPGDKTVSESYSEADALEKRTKIYMDGRVELNRPVGQSYEYANDNYVLLGLIVQKVTGQSYESYIKEHIFTPLGMDRSFTLQGEALKHGLADPHRRWFGWNIAYTSSHAYSRGDVPAGYIMSSAKDLSHYLIAQLNEGYYDDGSVLSPSSMSLMQTEPVPQTYAMGWLSDKVSGIPVIGHAGGTIGYQSHIWFSPEAGIGVVVLANVLNAMDSSFFDMETSTTTHIASGVISQMMNRTLPAQGLSMQQKYWIVNGLVVLLSAWFLFSLVRVLKRYRRLSALHSTNSKGLVWRAVLIIVLHLFWPSTVLLLTVTDILPIWHVLSLYQPDIILWVKFMAIAVFLKGIAEIGLLLKK</sequence>
<evidence type="ECO:0000256" key="1">
    <source>
        <dbReference type="SAM" id="Phobius"/>
    </source>
</evidence>
<dbReference type="PANTHER" id="PTHR46825:SF9">
    <property type="entry name" value="BETA-LACTAMASE-RELATED DOMAIN-CONTAINING PROTEIN"/>
    <property type="match status" value="1"/>
</dbReference>
<dbReference type="Proteomes" id="UP000198642">
    <property type="component" value="Unassembled WGS sequence"/>
</dbReference>
<feature type="domain" description="Beta-lactamase-related" evidence="2">
    <location>
        <begin position="33"/>
        <end position="366"/>
    </location>
</feature>
<dbReference type="Gene3D" id="3.40.710.10">
    <property type="entry name" value="DD-peptidase/beta-lactamase superfamily"/>
    <property type="match status" value="1"/>
</dbReference>
<dbReference type="EMBL" id="FOJW01000017">
    <property type="protein sequence ID" value="SFB34530.1"/>
    <property type="molecule type" value="Genomic_DNA"/>
</dbReference>